<dbReference type="AlphaFoldDB" id="A0A2P2IY49"/>
<dbReference type="EMBL" id="GGEC01005652">
    <property type="protein sequence ID" value="MBW86135.1"/>
    <property type="molecule type" value="Transcribed_RNA"/>
</dbReference>
<protein>
    <submittedName>
        <fullName evidence="1">Uncharacterized protein</fullName>
    </submittedName>
</protein>
<sequence>MLGVKHAHSLVVIHCHFSCYFLQSPCSELQSANCASTSVNTGRV</sequence>
<evidence type="ECO:0000313" key="1">
    <source>
        <dbReference type="EMBL" id="MBW86134.1"/>
    </source>
</evidence>
<dbReference type="EMBL" id="GGEC01005651">
    <property type="protein sequence ID" value="MBW86134.1"/>
    <property type="molecule type" value="Transcribed_RNA"/>
</dbReference>
<reference evidence="1" key="1">
    <citation type="submission" date="2018-02" db="EMBL/GenBank/DDBJ databases">
        <title>Rhizophora mucronata_Transcriptome.</title>
        <authorList>
            <person name="Meera S.P."/>
            <person name="Sreeshan A."/>
            <person name="Augustine A."/>
        </authorList>
    </citation>
    <scope>NUCLEOTIDE SEQUENCE</scope>
    <source>
        <tissue evidence="1">Leaf</tissue>
    </source>
</reference>
<organism evidence="1">
    <name type="scientific">Rhizophora mucronata</name>
    <name type="common">Asiatic mangrove</name>
    <dbReference type="NCBI Taxonomy" id="61149"/>
    <lineage>
        <taxon>Eukaryota</taxon>
        <taxon>Viridiplantae</taxon>
        <taxon>Streptophyta</taxon>
        <taxon>Embryophyta</taxon>
        <taxon>Tracheophyta</taxon>
        <taxon>Spermatophyta</taxon>
        <taxon>Magnoliopsida</taxon>
        <taxon>eudicotyledons</taxon>
        <taxon>Gunneridae</taxon>
        <taxon>Pentapetalae</taxon>
        <taxon>rosids</taxon>
        <taxon>fabids</taxon>
        <taxon>Malpighiales</taxon>
        <taxon>Rhizophoraceae</taxon>
        <taxon>Rhizophora</taxon>
    </lineage>
</organism>
<name>A0A2P2IY49_RHIMU</name>
<proteinExistence type="predicted"/>
<accession>A0A2P2IY49</accession>